<reference evidence="2" key="1">
    <citation type="submission" date="2010-09" db="EMBL/GenBank/DDBJ databases">
        <title>The genome sequence of Geomyces destructans 20631-21.</title>
        <authorList>
            <consortium name="The Broad Institute Genome Sequencing Platform"/>
            <person name="Cuomo C.A."/>
            <person name="Blehert D.S."/>
            <person name="Lorch J.M."/>
            <person name="Young S.K."/>
            <person name="Zeng Q."/>
            <person name="Gargeya S."/>
            <person name="Fitzgerald M."/>
            <person name="Haas B."/>
            <person name="Abouelleil A."/>
            <person name="Alvarado L."/>
            <person name="Arachchi H.M."/>
            <person name="Berlin A."/>
            <person name="Brown A."/>
            <person name="Chapman S.B."/>
            <person name="Chen Z."/>
            <person name="Dunbar C."/>
            <person name="Freedman E."/>
            <person name="Gearin G."/>
            <person name="Gellesch M."/>
            <person name="Goldberg J."/>
            <person name="Griggs A."/>
            <person name="Gujja S."/>
            <person name="Heiman D."/>
            <person name="Howarth C."/>
            <person name="Larson L."/>
            <person name="Lui A."/>
            <person name="MacDonald P.J.P."/>
            <person name="Montmayeur A."/>
            <person name="Murphy C."/>
            <person name="Neiman D."/>
            <person name="Pearson M."/>
            <person name="Priest M."/>
            <person name="Roberts A."/>
            <person name="Saif S."/>
            <person name="Shea T."/>
            <person name="Shenoy N."/>
            <person name="Sisk P."/>
            <person name="Stolte C."/>
            <person name="Sykes S."/>
            <person name="Wortman J."/>
            <person name="Nusbaum C."/>
            <person name="Birren B."/>
        </authorList>
    </citation>
    <scope>NUCLEOTIDE SEQUENCE [LARGE SCALE GENOMIC DNA]</scope>
    <source>
        <strain evidence="2">ATCC MYA-4855 / 20631-21</strain>
    </source>
</reference>
<sequence length="173" mass="19032">MLKPQSKLWLFLSQIPAYLPTDGQHPKQAPSKISKMDILKPLTSRLTAHPKLLVSAIAIATPIAYLSYLHHSLSTTTSHHRSSGPRTREAVADISSVPASVLEGGYKMVRDHAWKRVRKEKIPAGLGGGDAEVVFERDDGVVREEVSAGLFVEGCCAWGCQDVWEGVYWGVWV</sequence>
<protein>
    <submittedName>
        <fullName evidence="1">Uncharacterized protein</fullName>
    </submittedName>
</protein>
<dbReference type="Proteomes" id="UP000011064">
    <property type="component" value="Unassembled WGS sequence"/>
</dbReference>
<dbReference type="OrthoDB" id="5599753at2759"/>
<dbReference type="InParanoid" id="L8FVB5"/>
<proteinExistence type="predicted"/>
<name>L8FVB5_PSED2</name>
<accession>L8FVB5</accession>
<evidence type="ECO:0000313" key="1">
    <source>
        <dbReference type="EMBL" id="ELR04910.1"/>
    </source>
</evidence>
<dbReference type="AlphaFoldDB" id="L8FVB5"/>
<dbReference type="VEuPathDB" id="FungiDB:GMDG_00169"/>
<organism evidence="1 2">
    <name type="scientific">Pseudogymnoascus destructans (strain ATCC MYA-4855 / 20631-21)</name>
    <name type="common">Bat white-nose syndrome fungus</name>
    <name type="synonym">Geomyces destructans</name>
    <dbReference type="NCBI Taxonomy" id="658429"/>
    <lineage>
        <taxon>Eukaryota</taxon>
        <taxon>Fungi</taxon>
        <taxon>Dikarya</taxon>
        <taxon>Ascomycota</taxon>
        <taxon>Pezizomycotina</taxon>
        <taxon>Leotiomycetes</taxon>
        <taxon>Thelebolales</taxon>
        <taxon>Thelebolaceae</taxon>
        <taxon>Pseudogymnoascus</taxon>
    </lineage>
</organism>
<dbReference type="EMBL" id="GL573170">
    <property type="protein sequence ID" value="ELR04910.1"/>
    <property type="molecule type" value="Genomic_DNA"/>
</dbReference>
<evidence type="ECO:0000313" key="2">
    <source>
        <dbReference type="Proteomes" id="UP000011064"/>
    </source>
</evidence>
<keyword evidence="2" id="KW-1185">Reference proteome</keyword>
<gene>
    <name evidence="1" type="ORF">GMDG_00169</name>
</gene>
<dbReference type="HOGENOM" id="CLU_1548282_0_0_1"/>